<dbReference type="EMBL" id="LSYS01006200">
    <property type="protein sequence ID" value="OPJ75574.1"/>
    <property type="molecule type" value="Genomic_DNA"/>
</dbReference>
<comment type="caution">
    <text evidence="1">The sequence shown here is derived from an EMBL/GenBank/DDBJ whole genome shotgun (WGS) entry which is preliminary data.</text>
</comment>
<evidence type="ECO:0000313" key="2">
    <source>
        <dbReference type="Proteomes" id="UP000190648"/>
    </source>
</evidence>
<accession>A0A1V4JTZ1</accession>
<dbReference type="AlphaFoldDB" id="A0A1V4JTZ1"/>
<evidence type="ECO:0000313" key="1">
    <source>
        <dbReference type="EMBL" id="OPJ75574.1"/>
    </source>
</evidence>
<sequence>MIKTKEESASSQLTSYWEKSSLPTEELAISSQFCELNSKDSFEHHTQWSLTETFHCAGAEAATLNIVYTVLLLSSHLGIANFLVMGVNKREPSLLWENLNTSTEWRKMSLPAHWTNAKVNYSLVGGKFHSVNISPGTSSAKISEY</sequence>
<protein>
    <submittedName>
        <fullName evidence="1">Uncharacterized protein</fullName>
    </submittedName>
</protein>
<name>A0A1V4JTZ1_PATFA</name>
<gene>
    <name evidence="1" type="ORF">AV530_004879</name>
</gene>
<dbReference type="Proteomes" id="UP000190648">
    <property type="component" value="Unassembled WGS sequence"/>
</dbReference>
<proteinExistence type="predicted"/>
<reference evidence="1 2" key="1">
    <citation type="submission" date="2016-02" db="EMBL/GenBank/DDBJ databases">
        <title>Band-tailed pigeon sequencing and assembly.</title>
        <authorList>
            <person name="Soares A.E."/>
            <person name="Novak B.J."/>
            <person name="Rice E.S."/>
            <person name="O'Connell B."/>
            <person name="Chang D."/>
            <person name="Weber S."/>
            <person name="Shapiro B."/>
        </authorList>
    </citation>
    <scope>NUCLEOTIDE SEQUENCE [LARGE SCALE GENOMIC DNA]</scope>
    <source>
        <strain evidence="1">BTP2013</strain>
        <tissue evidence="1">Blood</tissue>
    </source>
</reference>
<keyword evidence="2" id="KW-1185">Reference proteome</keyword>
<organism evidence="1 2">
    <name type="scientific">Patagioenas fasciata monilis</name>
    <dbReference type="NCBI Taxonomy" id="372326"/>
    <lineage>
        <taxon>Eukaryota</taxon>
        <taxon>Metazoa</taxon>
        <taxon>Chordata</taxon>
        <taxon>Craniata</taxon>
        <taxon>Vertebrata</taxon>
        <taxon>Euteleostomi</taxon>
        <taxon>Archelosauria</taxon>
        <taxon>Archosauria</taxon>
        <taxon>Dinosauria</taxon>
        <taxon>Saurischia</taxon>
        <taxon>Theropoda</taxon>
        <taxon>Coelurosauria</taxon>
        <taxon>Aves</taxon>
        <taxon>Neognathae</taxon>
        <taxon>Neoaves</taxon>
        <taxon>Columbimorphae</taxon>
        <taxon>Columbiformes</taxon>
        <taxon>Columbidae</taxon>
        <taxon>Patagioenas</taxon>
    </lineage>
</organism>